<dbReference type="GO" id="GO:0008235">
    <property type="term" value="F:metalloexopeptidase activity"/>
    <property type="evidence" value="ECO:0007669"/>
    <property type="project" value="InterPro"/>
</dbReference>
<feature type="domain" description="PA" evidence="9">
    <location>
        <begin position="148"/>
        <end position="227"/>
    </location>
</feature>
<evidence type="ECO:0000256" key="8">
    <source>
        <dbReference type="SAM" id="SignalP"/>
    </source>
</evidence>
<evidence type="ECO:0000256" key="1">
    <source>
        <dbReference type="ARBA" id="ARBA00005957"/>
    </source>
</evidence>
<sequence length="477" mass="50070">MRCHLIARLFAAAVAVTPLCPTTPAIAGDPMHILEQAVSGAAVSTHLSALQTIADAHGGNRAAGLPGYGASVDYVAGLLSKAGYKITIQPFMFNFYRELAKPTLERVGGTPYSPADITTIERSGSGDVTARVQAVDVKIPPGDRPNTSTSGCEVADFRGFVPGNVALMQRGTCQFTTKVANATAAGAAAVIIFNEGQPGRTAPLLGEIENPVRIPVIATSSAIGENLATNPVTVRVTTRVESEPRLTHNLFAQTPHGSTDDVVMIGAHLDSVQAGPGINDNGSGVGALLEIALAMIDKQPRRAVRFAWWGAEEEGLIGSKHYVRNLSHAEREKIALYLNFDMVASPNHVYGIYDGDDSDGVGAGPGPAGSAAIEREFQRFYERRGLPYTGMDFTGRSDYGPFIDHGIPAGGLFTGAEAPKTALEAARFGGTAGQALDRCYHRVCDDLANVGATALDVNTDAIASVTAALAWQVSRDD</sequence>
<protein>
    <submittedName>
        <fullName evidence="11">Aminopeptidase</fullName>
    </submittedName>
</protein>
<dbReference type="EMBL" id="BOOW01000043">
    <property type="protein sequence ID" value="GII96221.1"/>
    <property type="molecule type" value="Genomic_DNA"/>
</dbReference>
<dbReference type="InterPro" id="IPR003137">
    <property type="entry name" value="PA_domain"/>
</dbReference>
<dbReference type="Gene3D" id="3.40.630.10">
    <property type="entry name" value="Zn peptidases"/>
    <property type="match status" value="1"/>
</dbReference>
<dbReference type="GO" id="GO:0046872">
    <property type="term" value="F:metal ion binding"/>
    <property type="evidence" value="ECO:0007669"/>
    <property type="project" value="UniProtKB-KW"/>
</dbReference>
<dbReference type="InterPro" id="IPR046450">
    <property type="entry name" value="PA_dom_sf"/>
</dbReference>
<dbReference type="InterPro" id="IPR007484">
    <property type="entry name" value="Peptidase_M28"/>
</dbReference>
<reference evidence="11" key="1">
    <citation type="submission" date="2021-01" db="EMBL/GenBank/DDBJ databases">
        <title>Whole genome shotgun sequence of Sinosporangium siamense NBRC 109515.</title>
        <authorList>
            <person name="Komaki H."/>
            <person name="Tamura T."/>
        </authorList>
    </citation>
    <scope>NUCLEOTIDE SEQUENCE</scope>
    <source>
        <strain evidence="11">NBRC 109515</strain>
    </source>
</reference>
<proteinExistence type="inferred from homology"/>
<evidence type="ECO:0000256" key="2">
    <source>
        <dbReference type="ARBA" id="ARBA00022438"/>
    </source>
</evidence>
<dbReference type="SUPFAM" id="SSF53187">
    <property type="entry name" value="Zn-dependent exopeptidases"/>
    <property type="match status" value="1"/>
</dbReference>
<evidence type="ECO:0000256" key="4">
    <source>
        <dbReference type="ARBA" id="ARBA00022723"/>
    </source>
</evidence>
<evidence type="ECO:0000256" key="3">
    <source>
        <dbReference type="ARBA" id="ARBA00022670"/>
    </source>
</evidence>
<dbReference type="SUPFAM" id="SSF52025">
    <property type="entry name" value="PA domain"/>
    <property type="match status" value="1"/>
</dbReference>
<evidence type="ECO:0000259" key="10">
    <source>
        <dbReference type="Pfam" id="PF04389"/>
    </source>
</evidence>
<dbReference type="Proteomes" id="UP000606172">
    <property type="component" value="Unassembled WGS sequence"/>
</dbReference>
<comment type="similarity">
    <text evidence="1">Belongs to the peptidase M28 family. M28A subfamily.</text>
</comment>
<evidence type="ECO:0000313" key="11">
    <source>
        <dbReference type="EMBL" id="GII96221.1"/>
    </source>
</evidence>
<evidence type="ECO:0000313" key="12">
    <source>
        <dbReference type="Proteomes" id="UP000606172"/>
    </source>
</evidence>
<dbReference type="AlphaFoldDB" id="A0A919RPU4"/>
<keyword evidence="3" id="KW-0645">Protease</keyword>
<keyword evidence="5 8" id="KW-0732">Signal</keyword>
<dbReference type="Gene3D" id="3.50.30.30">
    <property type="match status" value="1"/>
</dbReference>
<evidence type="ECO:0000256" key="6">
    <source>
        <dbReference type="ARBA" id="ARBA00022801"/>
    </source>
</evidence>
<keyword evidence="4" id="KW-0479">Metal-binding</keyword>
<name>A0A919RPU4_9ACTN</name>
<keyword evidence="7" id="KW-0862">Zinc</keyword>
<evidence type="ECO:0000256" key="5">
    <source>
        <dbReference type="ARBA" id="ARBA00022729"/>
    </source>
</evidence>
<keyword evidence="6" id="KW-0378">Hydrolase</keyword>
<keyword evidence="2 11" id="KW-0031">Aminopeptidase</keyword>
<dbReference type="PANTHER" id="PTHR12147">
    <property type="entry name" value="METALLOPEPTIDASE M28 FAMILY MEMBER"/>
    <property type="match status" value="1"/>
</dbReference>
<keyword evidence="12" id="KW-1185">Reference proteome</keyword>
<comment type="caution">
    <text evidence="11">The sequence shown here is derived from an EMBL/GenBank/DDBJ whole genome shotgun (WGS) entry which is preliminary data.</text>
</comment>
<dbReference type="Pfam" id="PF04389">
    <property type="entry name" value="Peptidase_M28"/>
    <property type="match status" value="1"/>
</dbReference>
<accession>A0A919RPU4</accession>
<dbReference type="GO" id="GO:0006508">
    <property type="term" value="P:proteolysis"/>
    <property type="evidence" value="ECO:0007669"/>
    <property type="project" value="UniProtKB-KW"/>
</dbReference>
<gene>
    <name evidence="11" type="primary">lap_2</name>
    <name evidence="11" type="ORF">Ssi02_64520</name>
</gene>
<evidence type="ECO:0000259" key="9">
    <source>
        <dbReference type="Pfam" id="PF02225"/>
    </source>
</evidence>
<feature type="domain" description="Peptidase M28" evidence="10">
    <location>
        <begin position="249"/>
        <end position="465"/>
    </location>
</feature>
<dbReference type="CDD" id="cd03876">
    <property type="entry name" value="M28_SGAP_like"/>
    <property type="match status" value="1"/>
</dbReference>
<feature type="chain" id="PRO_5037024956" evidence="8">
    <location>
        <begin position="28"/>
        <end position="477"/>
    </location>
</feature>
<dbReference type="InterPro" id="IPR045175">
    <property type="entry name" value="M28_fam"/>
</dbReference>
<evidence type="ECO:0000256" key="7">
    <source>
        <dbReference type="ARBA" id="ARBA00022833"/>
    </source>
</evidence>
<dbReference type="Pfam" id="PF02225">
    <property type="entry name" value="PA"/>
    <property type="match status" value="1"/>
</dbReference>
<dbReference type="GO" id="GO:0004177">
    <property type="term" value="F:aminopeptidase activity"/>
    <property type="evidence" value="ECO:0007669"/>
    <property type="project" value="UniProtKB-KW"/>
</dbReference>
<organism evidence="11 12">
    <name type="scientific">Sinosporangium siamense</name>
    <dbReference type="NCBI Taxonomy" id="1367973"/>
    <lineage>
        <taxon>Bacteria</taxon>
        <taxon>Bacillati</taxon>
        <taxon>Actinomycetota</taxon>
        <taxon>Actinomycetes</taxon>
        <taxon>Streptosporangiales</taxon>
        <taxon>Streptosporangiaceae</taxon>
        <taxon>Sinosporangium</taxon>
    </lineage>
</organism>
<dbReference type="InterPro" id="IPR041756">
    <property type="entry name" value="M28_SGAP-like"/>
</dbReference>
<feature type="signal peptide" evidence="8">
    <location>
        <begin position="1"/>
        <end position="27"/>
    </location>
</feature>
<dbReference type="PANTHER" id="PTHR12147:SF26">
    <property type="entry name" value="PEPTIDASE M28 DOMAIN-CONTAINING PROTEIN"/>
    <property type="match status" value="1"/>
</dbReference>